<accession>A0A6G3MFT1</accession>
<proteinExistence type="inferred from homology"/>
<dbReference type="AlphaFoldDB" id="A0A6G3MFT1"/>
<evidence type="ECO:0000256" key="1">
    <source>
        <dbReference type="RuleBase" id="RU000487"/>
    </source>
</evidence>
<dbReference type="EMBL" id="GHBP01001560">
    <property type="protein sequence ID" value="NDJ92796.1"/>
    <property type="molecule type" value="Transcribed_RNA"/>
</dbReference>
<comment type="similarity">
    <text evidence="1">Belongs to the actin family.</text>
</comment>
<name>A0A6G3MFT1_HENSL</name>
<sequence>MIEHLFEVLSVPAICLANSSVLSLYGNGFHTGCVLDSGAGVTSAISVCEGYSLTHSSQRINIAGNSVSDFLQKNLFREGHYFSPKFSSHTLNELKHNVCQITPIPYNIDSISDYSASVPYTLPDGSIINIGRSRIISTEVLFRPFIIGDESPAIHQLIYDSIKLADPEVRKKLYSNIVLSGGNTLFQGTQDRLLYEMKLLTGNQCNLKIYSSKRRITSAFKGL</sequence>
<dbReference type="Pfam" id="PF00022">
    <property type="entry name" value="Actin"/>
    <property type="match status" value="1"/>
</dbReference>
<dbReference type="SMART" id="SM00268">
    <property type="entry name" value="ACTIN"/>
    <property type="match status" value="1"/>
</dbReference>
<dbReference type="SUPFAM" id="SSF53067">
    <property type="entry name" value="Actin-like ATPase domain"/>
    <property type="match status" value="2"/>
</dbReference>
<protein>
    <submittedName>
        <fullName evidence="2">Alpha-centractin (Trinotate prediction)</fullName>
    </submittedName>
</protein>
<reference evidence="2" key="1">
    <citation type="submission" date="2018-11" db="EMBL/GenBank/DDBJ databases">
        <title>Henneguya salminicola genome and transcriptome.</title>
        <authorList>
            <person name="Yahalomi D."/>
            <person name="Atkinson S.D."/>
            <person name="Neuhof M."/>
            <person name="Chang E.S."/>
            <person name="Philippe H."/>
            <person name="Cartwright P."/>
            <person name="Bartholomew J.L."/>
            <person name="Huchon D."/>
        </authorList>
    </citation>
    <scope>NUCLEOTIDE SEQUENCE</scope>
    <source>
        <strain evidence="2">Hz1</strain>
        <tissue evidence="2">Whole</tissue>
    </source>
</reference>
<dbReference type="InterPro" id="IPR043129">
    <property type="entry name" value="ATPase_NBD"/>
</dbReference>
<dbReference type="InterPro" id="IPR004000">
    <property type="entry name" value="Actin"/>
</dbReference>
<dbReference type="Gene3D" id="3.90.640.10">
    <property type="entry name" value="Actin, Chain A, domain 4"/>
    <property type="match status" value="1"/>
</dbReference>
<evidence type="ECO:0000313" key="2">
    <source>
        <dbReference type="EMBL" id="NDJ92796.1"/>
    </source>
</evidence>
<dbReference type="PRINTS" id="PR00190">
    <property type="entry name" value="ACTIN"/>
</dbReference>
<dbReference type="PANTHER" id="PTHR11937">
    <property type="entry name" value="ACTIN"/>
    <property type="match status" value="1"/>
</dbReference>
<dbReference type="Gene3D" id="3.30.420.40">
    <property type="match status" value="2"/>
</dbReference>
<organism evidence="2">
    <name type="scientific">Henneguya salminicola</name>
    <name type="common">Myxosporean</name>
    <dbReference type="NCBI Taxonomy" id="69463"/>
    <lineage>
        <taxon>Eukaryota</taxon>
        <taxon>Metazoa</taxon>
        <taxon>Cnidaria</taxon>
        <taxon>Myxozoa</taxon>
        <taxon>Myxosporea</taxon>
        <taxon>Bivalvulida</taxon>
        <taxon>Platysporina</taxon>
        <taxon>Myxobolidae</taxon>
        <taxon>Henneguya</taxon>
    </lineage>
</organism>